<proteinExistence type="inferred from homology"/>
<dbReference type="GO" id="GO:0006457">
    <property type="term" value="P:protein folding"/>
    <property type="evidence" value="ECO:0007669"/>
    <property type="project" value="TreeGrafter"/>
</dbReference>
<dbReference type="GO" id="GO:0003756">
    <property type="term" value="F:protein disulfide isomerase activity"/>
    <property type="evidence" value="ECO:0007669"/>
    <property type="project" value="TreeGrafter"/>
</dbReference>
<reference evidence="3" key="1">
    <citation type="submission" date="2021-09" db="EMBL/GenBank/DDBJ databases">
        <authorList>
            <consortium name="AG Swart"/>
            <person name="Singh M."/>
            <person name="Singh A."/>
            <person name="Seah K."/>
            <person name="Emmerich C."/>
        </authorList>
    </citation>
    <scope>NUCLEOTIDE SEQUENCE</scope>
    <source>
        <strain evidence="3">ATCC30299</strain>
    </source>
</reference>
<dbReference type="Gene3D" id="3.40.30.10">
    <property type="entry name" value="Glutaredoxin"/>
    <property type="match status" value="2"/>
</dbReference>
<dbReference type="PROSITE" id="PS51352">
    <property type="entry name" value="THIOREDOXIN_2"/>
    <property type="match status" value="1"/>
</dbReference>
<evidence type="ECO:0000259" key="2">
    <source>
        <dbReference type="PROSITE" id="PS51352"/>
    </source>
</evidence>
<evidence type="ECO:0000256" key="1">
    <source>
        <dbReference type="ARBA" id="ARBA00006347"/>
    </source>
</evidence>
<comment type="caution">
    <text evidence="3">The sequence shown here is derived from an EMBL/GenBank/DDBJ whole genome shotgun (WGS) entry which is preliminary data.</text>
</comment>
<dbReference type="AlphaFoldDB" id="A0AAU9KMC5"/>
<dbReference type="GO" id="GO:0005783">
    <property type="term" value="C:endoplasmic reticulum"/>
    <property type="evidence" value="ECO:0007669"/>
    <property type="project" value="TreeGrafter"/>
</dbReference>
<dbReference type="EMBL" id="CAJZBQ010000058">
    <property type="protein sequence ID" value="CAG9334482.1"/>
    <property type="molecule type" value="Genomic_DNA"/>
</dbReference>
<gene>
    <name evidence="3" type="ORF">BSTOLATCC_MIC61097</name>
</gene>
<dbReference type="PANTHER" id="PTHR18929">
    <property type="entry name" value="PROTEIN DISULFIDE ISOMERASE"/>
    <property type="match status" value="1"/>
</dbReference>
<dbReference type="InterPro" id="IPR036249">
    <property type="entry name" value="Thioredoxin-like_sf"/>
</dbReference>
<dbReference type="InterPro" id="IPR013766">
    <property type="entry name" value="Thioredoxin_domain"/>
</dbReference>
<protein>
    <recommendedName>
        <fullName evidence="2">Thioredoxin domain-containing protein</fullName>
    </recommendedName>
</protein>
<dbReference type="GO" id="GO:0034976">
    <property type="term" value="P:response to endoplasmic reticulum stress"/>
    <property type="evidence" value="ECO:0007669"/>
    <property type="project" value="TreeGrafter"/>
</dbReference>
<dbReference type="Pfam" id="PF00085">
    <property type="entry name" value="Thioredoxin"/>
    <property type="match status" value="1"/>
</dbReference>
<evidence type="ECO:0000313" key="3">
    <source>
        <dbReference type="EMBL" id="CAG9334482.1"/>
    </source>
</evidence>
<evidence type="ECO:0000313" key="4">
    <source>
        <dbReference type="Proteomes" id="UP001162131"/>
    </source>
</evidence>
<dbReference type="SUPFAM" id="SSF52833">
    <property type="entry name" value="Thioredoxin-like"/>
    <property type="match status" value="1"/>
</dbReference>
<dbReference type="Proteomes" id="UP001162131">
    <property type="component" value="Unassembled WGS sequence"/>
</dbReference>
<dbReference type="PANTHER" id="PTHR18929:SF240">
    <property type="entry name" value="PROTEIN DISULFIDE-ISOMERASE"/>
    <property type="match status" value="1"/>
</dbReference>
<comment type="similarity">
    <text evidence="1">Belongs to the protein disulfide isomerase family.</text>
</comment>
<accession>A0AAU9KMC5</accession>
<organism evidence="3 4">
    <name type="scientific">Blepharisma stoltei</name>
    <dbReference type="NCBI Taxonomy" id="1481888"/>
    <lineage>
        <taxon>Eukaryota</taxon>
        <taxon>Sar</taxon>
        <taxon>Alveolata</taxon>
        <taxon>Ciliophora</taxon>
        <taxon>Postciliodesmatophora</taxon>
        <taxon>Heterotrichea</taxon>
        <taxon>Heterotrichida</taxon>
        <taxon>Blepharismidae</taxon>
        <taxon>Blepharisma</taxon>
    </lineage>
</organism>
<name>A0AAU9KMC5_9CILI</name>
<feature type="domain" description="Thioredoxin" evidence="2">
    <location>
        <begin position="406"/>
        <end position="547"/>
    </location>
</feature>
<sequence length="552" mass="64597">MFRRFFRPIALIGSLGYLSSHPIFSQSDEENAVNLMKRVMYMPSFRETQTINIPKPTLVYIYDSKYLEKSQLATKIEKNLKRADEYGYSLAKRFISNEEDRKEFCKESGISEEEYTVRMEHEGNLFFINNGRNYKIPIGTKRQEIDSWVAKCQEPIIKVKSISEFYKHARSVIFDENSHIIVGYKLTDEERKVLEKMSQYKIKISFVEASDDLAEKYGLEPGISLCRPHSRFDGEFDTETHRALKFIPMNKKDPSFDDLDLWIQNNNTTKVYYCDQFEKIFPLFQKTYRGPLKCMYVLTSGLNPDSKKYIQLVKDLAELADQYKDLFIIAIIPKDELAKKLGCLRNGRLRRMKEPEIRFTDFKKMISTKENPEGGFQVVDCTNPDAKCADLTDTHYTGKYNFQGHDFSKEKLKEFIENSLQGKNEQYYEEESVPLAAVRKLSAVNFNKEVIDSDKDVIIELYGKYCPSCIAFKEEFNQLAKELKPHSDKLLVAKVCIDHNFIPEISDKKKYTPIFWYYKKGDKANPIQHKGKRDVKEIKEFIKQNASFNLEE</sequence>
<keyword evidence="4" id="KW-1185">Reference proteome</keyword>